<gene>
    <name evidence="2" type="ORF">GCM10025790_08930</name>
</gene>
<name>A0ABP9FUH8_9MICC</name>
<keyword evidence="3" id="KW-1185">Reference proteome</keyword>
<feature type="compositionally biased region" description="Polar residues" evidence="1">
    <location>
        <begin position="7"/>
        <end position="23"/>
    </location>
</feature>
<feature type="region of interest" description="Disordered" evidence="1">
    <location>
        <begin position="1"/>
        <end position="23"/>
    </location>
</feature>
<protein>
    <submittedName>
        <fullName evidence="2">Uncharacterized protein</fullName>
    </submittedName>
</protein>
<evidence type="ECO:0000256" key="1">
    <source>
        <dbReference type="SAM" id="MobiDB-lite"/>
    </source>
</evidence>
<comment type="caution">
    <text evidence="2">The sequence shown here is derived from an EMBL/GenBank/DDBJ whole genome shotgun (WGS) entry which is preliminary data.</text>
</comment>
<organism evidence="2 3">
    <name type="scientific">Nesterenkonia rhizosphaerae</name>
    <dbReference type="NCBI Taxonomy" id="1348272"/>
    <lineage>
        <taxon>Bacteria</taxon>
        <taxon>Bacillati</taxon>
        <taxon>Actinomycetota</taxon>
        <taxon>Actinomycetes</taxon>
        <taxon>Micrococcales</taxon>
        <taxon>Micrococcaceae</taxon>
        <taxon>Nesterenkonia</taxon>
    </lineage>
</organism>
<proteinExistence type="predicted"/>
<evidence type="ECO:0000313" key="2">
    <source>
        <dbReference type="EMBL" id="GAA4916042.1"/>
    </source>
</evidence>
<dbReference type="CDD" id="cd19958">
    <property type="entry name" value="pyocin_knob"/>
    <property type="match status" value="1"/>
</dbReference>
<dbReference type="Proteomes" id="UP001500368">
    <property type="component" value="Unassembled WGS sequence"/>
</dbReference>
<reference evidence="3" key="1">
    <citation type="journal article" date="2019" name="Int. J. Syst. Evol. Microbiol.">
        <title>The Global Catalogue of Microorganisms (GCM) 10K type strain sequencing project: providing services to taxonomists for standard genome sequencing and annotation.</title>
        <authorList>
            <consortium name="The Broad Institute Genomics Platform"/>
            <consortium name="The Broad Institute Genome Sequencing Center for Infectious Disease"/>
            <person name="Wu L."/>
            <person name="Ma J."/>
        </authorList>
    </citation>
    <scope>NUCLEOTIDE SEQUENCE [LARGE SCALE GENOMIC DNA]</scope>
    <source>
        <strain evidence="3">JCM 19129</strain>
    </source>
</reference>
<dbReference type="EMBL" id="BAABLW010000005">
    <property type="protein sequence ID" value="GAA4916042.1"/>
    <property type="molecule type" value="Genomic_DNA"/>
</dbReference>
<evidence type="ECO:0000313" key="3">
    <source>
        <dbReference type="Proteomes" id="UP001500368"/>
    </source>
</evidence>
<accession>A0ABP9FUH8</accession>
<sequence length="180" mass="18972">MGPWSPSLGSTWGTTEPTTKITSGTFAPARLPIATATARGAVHHADIQSVVNGMASTTAAGGTLVQRASNGQFTVGTPTASTHVATKGYVDSEIGSRAFTFQGRRGASMNTLTSEGFHFIEGSNSNMPSGVSTSGVLLVLHGGNEGDSVAQLFLNFSRNTIYYRSRHNGTWQAWNNLRSY</sequence>